<reference evidence="2 3" key="1">
    <citation type="submission" date="2018-08" db="EMBL/GenBank/DDBJ databases">
        <title>A genome reference for cultivated species of the human gut microbiota.</title>
        <authorList>
            <person name="Zou Y."/>
            <person name="Xue W."/>
            <person name="Luo G."/>
        </authorList>
    </citation>
    <scope>NUCLEOTIDE SEQUENCE [LARGE SCALE GENOMIC DNA]</scope>
    <source>
        <strain evidence="2 3">AF39-14AC</strain>
    </source>
</reference>
<feature type="compositionally biased region" description="Polar residues" evidence="1">
    <location>
        <begin position="1"/>
        <end position="10"/>
    </location>
</feature>
<evidence type="ECO:0000313" key="3">
    <source>
        <dbReference type="Proteomes" id="UP000286181"/>
    </source>
</evidence>
<evidence type="ECO:0000313" key="2">
    <source>
        <dbReference type="EMBL" id="RHL03658.1"/>
    </source>
</evidence>
<protein>
    <submittedName>
        <fullName evidence="2">Uncharacterized protein</fullName>
    </submittedName>
</protein>
<evidence type="ECO:0000256" key="1">
    <source>
        <dbReference type="SAM" id="MobiDB-lite"/>
    </source>
</evidence>
<dbReference type="AlphaFoldDB" id="A0A415I7S0"/>
<dbReference type="EMBL" id="QROF01000008">
    <property type="protein sequence ID" value="RHL03658.1"/>
    <property type="molecule type" value="Genomic_DNA"/>
</dbReference>
<name>A0A415I7S0_9FIRM</name>
<accession>A0A415I7S0</accession>
<dbReference type="Proteomes" id="UP000286181">
    <property type="component" value="Unassembled WGS sequence"/>
</dbReference>
<comment type="caution">
    <text evidence="2">The sequence shown here is derived from an EMBL/GenBank/DDBJ whole genome shotgun (WGS) entry which is preliminary data.</text>
</comment>
<proteinExistence type="predicted"/>
<organism evidence="2 3">
    <name type="scientific">Agathobacter rectalis</name>
    <dbReference type="NCBI Taxonomy" id="39491"/>
    <lineage>
        <taxon>Bacteria</taxon>
        <taxon>Bacillati</taxon>
        <taxon>Bacillota</taxon>
        <taxon>Clostridia</taxon>
        <taxon>Lachnospirales</taxon>
        <taxon>Lachnospiraceae</taxon>
        <taxon>Agathobacter</taxon>
    </lineage>
</organism>
<sequence length="74" mass="8203">MAVQRSSSEKVCTCLSRGTKPRPTVSPLRQRGSSLRAFAQRLPPLDLFSTTAAMPTSYFSQEAHRFSQHHNPAS</sequence>
<feature type="region of interest" description="Disordered" evidence="1">
    <location>
        <begin position="1"/>
        <end position="30"/>
    </location>
</feature>
<gene>
    <name evidence="2" type="ORF">DW038_09810</name>
</gene>